<name>A0A150HL95_9GAMM</name>
<keyword evidence="1" id="KW-0812">Transmembrane</keyword>
<keyword evidence="1" id="KW-0472">Membrane</keyword>
<protein>
    <submittedName>
        <fullName evidence="2">Uncharacterized protein</fullName>
    </submittedName>
</protein>
<evidence type="ECO:0000256" key="1">
    <source>
        <dbReference type="SAM" id="Phobius"/>
    </source>
</evidence>
<dbReference type="RefSeq" id="WP_004880744.1">
    <property type="nucleotide sequence ID" value="NZ_BCLZ01000012.1"/>
</dbReference>
<evidence type="ECO:0000313" key="3">
    <source>
        <dbReference type="EMBL" id="KXZ68978.1"/>
    </source>
</evidence>
<feature type="transmembrane region" description="Helical" evidence="1">
    <location>
        <begin position="12"/>
        <end position="34"/>
    </location>
</feature>
<dbReference type="Proteomes" id="UP000075680">
    <property type="component" value="Unassembled WGS sequence"/>
</dbReference>
<proteinExistence type="predicted"/>
<dbReference type="EMBL" id="JRHX01000082">
    <property type="protein sequence ID" value="KXZ68978.1"/>
    <property type="molecule type" value="Genomic_DNA"/>
</dbReference>
<dbReference type="Proteomes" id="UP000075544">
    <property type="component" value="Unassembled WGS sequence"/>
</dbReference>
<keyword evidence="1" id="KW-1133">Transmembrane helix</keyword>
<dbReference type="AlphaFoldDB" id="A0A150HL95"/>
<sequence>MSQNAAEKRRIPWLLMSLGLLIPIFIVGMAFLAAKSDAETKRKYDQQHAEIAKKFEQQKNAEQVADNQP</sequence>
<dbReference type="EMBL" id="JRUE01000215">
    <property type="protein sequence ID" value="KXZ65663.1"/>
    <property type="molecule type" value="Genomic_DNA"/>
</dbReference>
<dbReference type="GeneID" id="58195411"/>
<reference evidence="4 5" key="1">
    <citation type="journal article" date="2016" name="Sci. Rep.">
        <title>Genomic and phenotypic characterization of the species Acinetobacter venetianus.</title>
        <authorList>
            <person name="Fondi M."/>
            <person name="Maida I."/>
            <person name="Perrin E."/>
            <person name="Orlandini V."/>
            <person name="La Torre L."/>
            <person name="Bosi E."/>
            <person name="Negroni A."/>
            <person name="Zanaroli G."/>
            <person name="Fava F."/>
            <person name="Decorosi F."/>
            <person name="Giovannetti L."/>
            <person name="Viti C."/>
            <person name="Vaneechoutte M."/>
            <person name="Dijkshoorn L."/>
            <person name="Fani R."/>
        </authorList>
    </citation>
    <scope>NUCLEOTIDE SEQUENCE [LARGE SCALE GENOMIC DNA]</scope>
    <source>
        <strain evidence="3 4">LUH13518</strain>
        <strain evidence="2 5">LUH5627</strain>
    </source>
</reference>
<evidence type="ECO:0000313" key="4">
    <source>
        <dbReference type="Proteomes" id="UP000075544"/>
    </source>
</evidence>
<evidence type="ECO:0000313" key="5">
    <source>
        <dbReference type="Proteomes" id="UP000075680"/>
    </source>
</evidence>
<organism evidence="2 5">
    <name type="scientific">Acinetobacter venetianus</name>
    <dbReference type="NCBI Taxonomy" id="52133"/>
    <lineage>
        <taxon>Bacteria</taxon>
        <taxon>Pseudomonadati</taxon>
        <taxon>Pseudomonadota</taxon>
        <taxon>Gammaproteobacteria</taxon>
        <taxon>Moraxellales</taxon>
        <taxon>Moraxellaceae</taxon>
        <taxon>Acinetobacter</taxon>
    </lineage>
</organism>
<dbReference type="PATRIC" id="fig|52133.18.peg.2841"/>
<gene>
    <name evidence="3" type="ORF">AVENLUH13518_02745</name>
    <name evidence="2" type="ORF">AVENLUH5627_02771</name>
</gene>
<accession>A0A150HL95</accession>
<comment type="caution">
    <text evidence="2">The sequence shown here is derived from an EMBL/GenBank/DDBJ whole genome shotgun (WGS) entry which is preliminary data.</text>
</comment>
<evidence type="ECO:0000313" key="2">
    <source>
        <dbReference type="EMBL" id="KXZ65663.1"/>
    </source>
</evidence>